<name>D8LQQ7_ECTSI</name>
<accession>D8LQQ7</accession>
<sequence>MAWRICVSSNVTGAFEGHGRFSTGFAEVPLECRGIVFVFWVGDEGYGLSPPCGESYIFCAFFV</sequence>
<evidence type="ECO:0000313" key="1">
    <source>
        <dbReference type="EMBL" id="CBN74934.1"/>
    </source>
</evidence>
<proteinExistence type="predicted"/>
<evidence type="ECO:0000313" key="2">
    <source>
        <dbReference type="Proteomes" id="UP000002630"/>
    </source>
</evidence>
<dbReference type="Proteomes" id="UP000002630">
    <property type="component" value="Linkage Group LG25"/>
</dbReference>
<dbReference type="AlphaFoldDB" id="D8LQQ7"/>
<dbReference type="EMBL" id="FN649750">
    <property type="protein sequence ID" value="CBN74934.1"/>
    <property type="molecule type" value="Genomic_DNA"/>
</dbReference>
<keyword evidence="2" id="KW-1185">Reference proteome</keyword>
<dbReference type="InParanoid" id="D8LQQ7"/>
<dbReference type="EMBL" id="FN648819">
    <property type="protein sequence ID" value="CBN74934.1"/>
    <property type="molecule type" value="Genomic_DNA"/>
</dbReference>
<protein>
    <submittedName>
        <fullName evidence="1">Uncharacterized protein</fullName>
    </submittedName>
</protein>
<reference evidence="1 2" key="1">
    <citation type="journal article" date="2010" name="Nature">
        <title>The Ectocarpus genome and the independent evolution of multicellularity in brown algae.</title>
        <authorList>
            <person name="Cock J.M."/>
            <person name="Sterck L."/>
            <person name="Rouze P."/>
            <person name="Scornet D."/>
            <person name="Allen A.E."/>
            <person name="Amoutzias G."/>
            <person name="Anthouard V."/>
            <person name="Artiguenave F."/>
            <person name="Aury J.M."/>
            <person name="Badger J.H."/>
            <person name="Beszteri B."/>
            <person name="Billiau K."/>
            <person name="Bonnet E."/>
            <person name="Bothwell J.H."/>
            <person name="Bowler C."/>
            <person name="Boyen C."/>
            <person name="Brownlee C."/>
            <person name="Carrano C.J."/>
            <person name="Charrier B."/>
            <person name="Cho G.Y."/>
            <person name="Coelho S.M."/>
            <person name="Collen J."/>
            <person name="Corre E."/>
            <person name="Da Silva C."/>
            <person name="Delage L."/>
            <person name="Delaroque N."/>
            <person name="Dittami S.M."/>
            <person name="Doulbeau S."/>
            <person name="Elias M."/>
            <person name="Farnham G."/>
            <person name="Gachon C.M."/>
            <person name="Gschloessl B."/>
            <person name="Heesch S."/>
            <person name="Jabbari K."/>
            <person name="Jubin C."/>
            <person name="Kawai H."/>
            <person name="Kimura K."/>
            <person name="Kloareg B."/>
            <person name="Kupper F.C."/>
            <person name="Lang D."/>
            <person name="Le Bail A."/>
            <person name="Leblanc C."/>
            <person name="Lerouge P."/>
            <person name="Lohr M."/>
            <person name="Lopez P.J."/>
            <person name="Martens C."/>
            <person name="Maumus F."/>
            <person name="Michel G."/>
            <person name="Miranda-Saavedra D."/>
            <person name="Morales J."/>
            <person name="Moreau H."/>
            <person name="Motomura T."/>
            <person name="Nagasato C."/>
            <person name="Napoli C.A."/>
            <person name="Nelson D.R."/>
            <person name="Nyvall-Collen P."/>
            <person name="Peters A.F."/>
            <person name="Pommier C."/>
            <person name="Potin P."/>
            <person name="Poulain J."/>
            <person name="Quesneville H."/>
            <person name="Read B."/>
            <person name="Rensing S.A."/>
            <person name="Ritter A."/>
            <person name="Rousvoal S."/>
            <person name="Samanta M."/>
            <person name="Samson G."/>
            <person name="Schroeder D.C."/>
            <person name="Segurens B."/>
            <person name="Strittmatter M."/>
            <person name="Tonon T."/>
            <person name="Tregear J.W."/>
            <person name="Valentin K."/>
            <person name="von Dassow P."/>
            <person name="Yamagishi T."/>
            <person name="Van de Peer Y."/>
            <person name="Wincker P."/>
        </authorList>
    </citation>
    <scope>NUCLEOTIDE SEQUENCE [LARGE SCALE GENOMIC DNA]</scope>
    <source>
        <strain evidence="2">Ec32 / CCAP1310/4</strain>
    </source>
</reference>
<organism evidence="1 2">
    <name type="scientific">Ectocarpus siliculosus</name>
    <name type="common">Brown alga</name>
    <name type="synonym">Conferva siliculosa</name>
    <dbReference type="NCBI Taxonomy" id="2880"/>
    <lineage>
        <taxon>Eukaryota</taxon>
        <taxon>Sar</taxon>
        <taxon>Stramenopiles</taxon>
        <taxon>Ochrophyta</taxon>
        <taxon>PX clade</taxon>
        <taxon>Phaeophyceae</taxon>
        <taxon>Ectocarpales</taxon>
        <taxon>Ectocarpaceae</taxon>
        <taxon>Ectocarpus</taxon>
    </lineage>
</organism>
<gene>
    <name evidence="1" type="ORF">Esi_0060_0032</name>
</gene>